<keyword evidence="3" id="KW-0732">Signal</keyword>
<keyword evidence="2" id="KW-0812">Transmembrane</keyword>
<dbReference type="AlphaFoldDB" id="A0A9J6QM51"/>
<evidence type="ECO:0000313" key="5">
    <source>
        <dbReference type="Proteomes" id="UP001065549"/>
    </source>
</evidence>
<comment type="caution">
    <text evidence="4">The sequence shown here is derived from an EMBL/GenBank/DDBJ whole genome shotgun (WGS) entry which is preliminary data.</text>
</comment>
<evidence type="ECO:0008006" key="6">
    <source>
        <dbReference type="Google" id="ProtNLM"/>
    </source>
</evidence>
<dbReference type="RefSeq" id="WP_148395868.1">
    <property type="nucleotide sequence ID" value="NZ_JAOSHN010000003.1"/>
</dbReference>
<evidence type="ECO:0000256" key="3">
    <source>
        <dbReference type="SAM" id="SignalP"/>
    </source>
</evidence>
<reference evidence="4" key="1">
    <citation type="submission" date="2022-09" db="EMBL/GenBank/DDBJ databases">
        <title>Culturomic study of gut microbiota in children with autism spectrum disorder.</title>
        <authorList>
            <person name="Efimov B.A."/>
            <person name="Chaplin A.V."/>
            <person name="Sokolova S.R."/>
            <person name="Pikina A.P."/>
            <person name="Korzhanova M."/>
            <person name="Belova V."/>
            <person name="Korostin D."/>
        </authorList>
    </citation>
    <scope>NUCLEOTIDE SEQUENCE</scope>
    <source>
        <strain evidence="4">ASD5510</strain>
    </source>
</reference>
<organism evidence="4 5">
    <name type="scientific">Hominibacterium faecale</name>
    <dbReference type="NCBI Taxonomy" id="2839743"/>
    <lineage>
        <taxon>Bacteria</taxon>
        <taxon>Bacillati</taxon>
        <taxon>Bacillota</taxon>
        <taxon>Clostridia</taxon>
        <taxon>Peptostreptococcales</taxon>
        <taxon>Anaerovoracaceae</taxon>
        <taxon>Hominibacterium</taxon>
    </lineage>
</organism>
<protein>
    <recommendedName>
        <fullName evidence="6">Cohesin domain-containing protein</fullName>
    </recommendedName>
</protein>
<feature type="compositionally biased region" description="Low complexity" evidence="1">
    <location>
        <begin position="155"/>
        <end position="171"/>
    </location>
</feature>
<sequence>MKKTFRIWTAVMVLFALLVPSTVFAASSSVSVSGGSAQVGKTLTVTVTYKGSSLGYVNGHLTYDNSKLEYVSGGSSQGDAGLVELKSYAGDASGKISFNVKFKAKASGNVKLSLETLETQNLDGDQSLGNPSADSTVKITGAKATTEATKESTTEETTAAETTQPTSSAAADESTMDQAQQKDSEGSGINYPLLIAIAAVIIILIGLIVWKLKRRK</sequence>
<dbReference type="GO" id="GO:0030246">
    <property type="term" value="F:carbohydrate binding"/>
    <property type="evidence" value="ECO:0007669"/>
    <property type="project" value="InterPro"/>
</dbReference>
<dbReference type="EMBL" id="JAOSHN010000003">
    <property type="protein sequence ID" value="MCU7378249.1"/>
    <property type="molecule type" value="Genomic_DNA"/>
</dbReference>
<gene>
    <name evidence="4" type="ORF">OBO34_07755</name>
</gene>
<proteinExistence type="predicted"/>
<evidence type="ECO:0000256" key="2">
    <source>
        <dbReference type="SAM" id="Phobius"/>
    </source>
</evidence>
<feature type="chain" id="PRO_5039929808" description="Cohesin domain-containing protein" evidence="3">
    <location>
        <begin position="26"/>
        <end position="216"/>
    </location>
</feature>
<evidence type="ECO:0000256" key="1">
    <source>
        <dbReference type="SAM" id="MobiDB-lite"/>
    </source>
</evidence>
<feature type="transmembrane region" description="Helical" evidence="2">
    <location>
        <begin position="191"/>
        <end position="210"/>
    </location>
</feature>
<feature type="region of interest" description="Disordered" evidence="1">
    <location>
        <begin position="122"/>
        <end position="185"/>
    </location>
</feature>
<accession>A0A9J6QM51</accession>
<name>A0A9J6QM51_9FIRM</name>
<dbReference type="Proteomes" id="UP001065549">
    <property type="component" value="Unassembled WGS sequence"/>
</dbReference>
<keyword evidence="5" id="KW-1185">Reference proteome</keyword>
<keyword evidence="2" id="KW-1133">Transmembrane helix</keyword>
<keyword evidence="2" id="KW-0472">Membrane</keyword>
<dbReference type="SUPFAM" id="SSF49384">
    <property type="entry name" value="Carbohydrate-binding domain"/>
    <property type="match status" value="1"/>
</dbReference>
<dbReference type="InterPro" id="IPR008965">
    <property type="entry name" value="CBM2/CBM3_carb-bd_dom_sf"/>
</dbReference>
<feature type="compositionally biased region" description="Polar residues" evidence="1">
    <location>
        <begin position="122"/>
        <end position="138"/>
    </location>
</feature>
<evidence type="ECO:0000313" key="4">
    <source>
        <dbReference type="EMBL" id="MCU7378249.1"/>
    </source>
</evidence>
<feature type="signal peptide" evidence="3">
    <location>
        <begin position="1"/>
        <end position="25"/>
    </location>
</feature>